<evidence type="ECO:0000259" key="4">
    <source>
        <dbReference type="Pfam" id="PF24894"/>
    </source>
</evidence>
<dbReference type="Gene3D" id="3.90.550.10">
    <property type="entry name" value="Spore Coat Polysaccharide Biosynthesis Protein SpsA, Chain A"/>
    <property type="match status" value="1"/>
</dbReference>
<comment type="caution">
    <text evidence="5">The sequence shown here is derived from an EMBL/GenBank/DDBJ whole genome shotgun (WGS) entry which is preliminary data.</text>
</comment>
<evidence type="ECO:0000313" key="5">
    <source>
        <dbReference type="EMBL" id="MQM72689.1"/>
    </source>
</evidence>
<evidence type="ECO:0000313" key="6">
    <source>
        <dbReference type="Proteomes" id="UP000473648"/>
    </source>
</evidence>
<dbReference type="AlphaFoldDB" id="A0A6L5GR08"/>
<dbReference type="SUPFAM" id="SSF51161">
    <property type="entry name" value="Trimeric LpxA-like enzymes"/>
    <property type="match status" value="1"/>
</dbReference>
<dbReference type="InterPro" id="IPR005835">
    <property type="entry name" value="NTP_transferase_dom"/>
</dbReference>
<dbReference type="Pfam" id="PF24894">
    <property type="entry name" value="Hexapep_GlmU"/>
    <property type="match status" value="1"/>
</dbReference>
<sequence>MNNVIGFILNIDGDNTDLKPLLENRSMSTLPFGGRYRLIDFTLSNMVNSGIKHIGVVGSYKYSSLIDHLGTGKEWSLSRKTQDLSILSGYSSVRYGDAVKISVRDLYYNEMFLDHNPETEDVIISAPNLITSFDFNPAYKIHKTNNADVTMIFKKVRPSFSLNANDIFLDFNRYRISSIHPYDESNSDYAYADMMIIKREVLLNLLEKANAIGEWDLMDVIRDNIDTLRIFGAPHTGYLSRVNSMKRYREINQDLLDFDVMEELFHGDHQIYTKTKDNHPTNYGPDVSVNHSIVGSGCKIDGKINNSVLFRDSKIGKDSHIDNCIIMQHAVIGNNVTLKNVILDKYCTIRDKATLVGTKDDPIILTKGRSL</sequence>
<dbReference type="InterPro" id="IPR011831">
    <property type="entry name" value="ADP-Glc_PPase"/>
</dbReference>
<organism evidence="5 6">
    <name type="scientific">Candidatus Pseudoramibacter fermentans</name>
    <dbReference type="NCBI Taxonomy" id="2594427"/>
    <lineage>
        <taxon>Bacteria</taxon>
        <taxon>Bacillati</taxon>
        <taxon>Bacillota</taxon>
        <taxon>Clostridia</taxon>
        <taxon>Eubacteriales</taxon>
        <taxon>Eubacteriaceae</taxon>
        <taxon>Pseudoramibacter</taxon>
    </lineage>
</organism>
<keyword evidence="5" id="KW-0548">Nucleotidyltransferase</keyword>
<keyword evidence="5" id="KW-0808">Transferase</keyword>
<dbReference type="InterPro" id="IPR011004">
    <property type="entry name" value="Trimer_LpxA-like_sf"/>
</dbReference>
<dbReference type="GO" id="GO:0008878">
    <property type="term" value="F:glucose-1-phosphate adenylyltransferase activity"/>
    <property type="evidence" value="ECO:0007669"/>
    <property type="project" value="UniProtKB-EC"/>
</dbReference>
<evidence type="ECO:0000259" key="3">
    <source>
        <dbReference type="Pfam" id="PF00483"/>
    </source>
</evidence>
<dbReference type="EC" id="2.7.7.27" evidence="5"/>
<protein>
    <submittedName>
        <fullName evidence="5">Glucose-1-phosphate adenylyltransferase subunit GlgD</fullName>
        <ecNumber evidence="5">2.7.7.27</ecNumber>
    </submittedName>
</protein>
<gene>
    <name evidence="5" type="primary">glgD</name>
    <name evidence="5" type="ORF">FRC53_04550</name>
</gene>
<keyword evidence="6" id="KW-1185">Reference proteome</keyword>
<dbReference type="NCBIfam" id="TIGR02092">
    <property type="entry name" value="glgD"/>
    <property type="match status" value="1"/>
</dbReference>
<keyword evidence="2" id="KW-0320">Glycogen biosynthesis</keyword>
<reference evidence="5" key="1">
    <citation type="journal article" date="2020" name="Appl. Environ. Microbiol.">
        <title>Medium-Chain Fatty Acid Synthesis by 'Candidatus Weimeria bifida' gen. nov., sp. nov., and 'Candidatus Pseudoramibacter fermentans' sp. nov.</title>
        <authorList>
            <person name="Scarborough M.J."/>
            <person name="Myers K.S."/>
            <person name="Donohue T.J."/>
            <person name="Noguera D.R."/>
        </authorList>
    </citation>
    <scope>NUCLEOTIDE SEQUENCE</scope>
    <source>
        <strain evidence="5">EUB1.1</strain>
    </source>
</reference>
<comment type="similarity">
    <text evidence="1">Belongs to the bacterial/plant glucose-1-phosphate adenylyltransferase family.</text>
</comment>
<evidence type="ECO:0000256" key="2">
    <source>
        <dbReference type="ARBA" id="ARBA00023056"/>
    </source>
</evidence>
<name>A0A6L5GR08_9FIRM</name>
<dbReference type="PANTHER" id="PTHR43523:SF6">
    <property type="entry name" value="GLYCOGEN BIOSYNTHESIS PROTEIN GLGD"/>
    <property type="match status" value="1"/>
</dbReference>
<dbReference type="Pfam" id="PF00483">
    <property type="entry name" value="NTP_transferase"/>
    <property type="match status" value="1"/>
</dbReference>
<dbReference type="SUPFAM" id="SSF53448">
    <property type="entry name" value="Nucleotide-diphospho-sugar transferases"/>
    <property type="match status" value="1"/>
</dbReference>
<dbReference type="Proteomes" id="UP000473648">
    <property type="component" value="Unassembled WGS sequence"/>
</dbReference>
<dbReference type="Gene3D" id="2.160.10.10">
    <property type="entry name" value="Hexapeptide repeat proteins"/>
    <property type="match status" value="1"/>
</dbReference>
<proteinExistence type="inferred from homology"/>
<dbReference type="InterPro" id="IPR029044">
    <property type="entry name" value="Nucleotide-diphossugar_trans"/>
</dbReference>
<feature type="domain" description="Nucleotidyl transferase" evidence="3">
    <location>
        <begin position="13"/>
        <end position="157"/>
    </location>
</feature>
<dbReference type="InterPro" id="IPR011832">
    <property type="entry name" value="GlgDAde_trans"/>
</dbReference>
<dbReference type="EMBL" id="VOGB01000004">
    <property type="protein sequence ID" value="MQM72689.1"/>
    <property type="molecule type" value="Genomic_DNA"/>
</dbReference>
<dbReference type="InterPro" id="IPR056818">
    <property type="entry name" value="GlmU/GlgC-like_hexapep"/>
</dbReference>
<accession>A0A6L5GR08</accession>
<feature type="domain" description="Glucose-1-phosphate adenylyltransferase/Bifunctional protein GlmU-like C-terminal hexapeptide" evidence="4">
    <location>
        <begin position="288"/>
        <end position="354"/>
    </location>
</feature>
<evidence type="ECO:0000256" key="1">
    <source>
        <dbReference type="ARBA" id="ARBA00010443"/>
    </source>
</evidence>
<dbReference type="CDD" id="cd04651">
    <property type="entry name" value="LbH_G1P_AT_C"/>
    <property type="match status" value="1"/>
</dbReference>
<dbReference type="GO" id="GO:0005978">
    <property type="term" value="P:glycogen biosynthetic process"/>
    <property type="evidence" value="ECO:0007669"/>
    <property type="project" value="UniProtKB-KW"/>
</dbReference>
<dbReference type="PANTHER" id="PTHR43523">
    <property type="entry name" value="GLUCOSE-1-PHOSPHATE ADENYLYLTRANSFERASE-RELATED"/>
    <property type="match status" value="1"/>
</dbReference>